<evidence type="ECO:0000313" key="2">
    <source>
        <dbReference type="EMBL" id="MDJ1494963.1"/>
    </source>
</evidence>
<proteinExistence type="predicted"/>
<protein>
    <recommendedName>
        <fullName evidence="4">SMI1/KNR4 family protein</fullName>
    </recommendedName>
</protein>
<dbReference type="EMBL" id="JASJOT010000012">
    <property type="protein sequence ID" value="MDJ1494963.1"/>
    <property type="molecule type" value="Genomic_DNA"/>
</dbReference>
<dbReference type="RefSeq" id="WP_313998584.1">
    <property type="nucleotide sequence ID" value="NZ_JASJOT010000012.1"/>
</dbReference>
<feature type="coiled-coil region" evidence="1">
    <location>
        <begin position="157"/>
        <end position="184"/>
    </location>
</feature>
<evidence type="ECO:0008006" key="4">
    <source>
        <dbReference type="Google" id="ProtNLM"/>
    </source>
</evidence>
<keyword evidence="1" id="KW-0175">Coiled coil</keyword>
<evidence type="ECO:0000313" key="3">
    <source>
        <dbReference type="Proteomes" id="UP001228581"/>
    </source>
</evidence>
<dbReference type="Proteomes" id="UP001228581">
    <property type="component" value="Unassembled WGS sequence"/>
</dbReference>
<reference evidence="2 3" key="1">
    <citation type="submission" date="2023-05" db="EMBL/GenBank/DDBJ databases">
        <authorList>
            <person name="Zhang X."/>
        </authorList>
    </citation>
    <scope>NUCLEOTIDE SEQUENCE [LARGE SCALE GENOMIC DNA]</scope>
    <source>
        <strain evidence="2 3">DM2B3-1</strain>
    </source>
</reference>
<dbReference type="SUPFAM" id="SSF160631">
    <property type="entry name" value="SMI1/KNR4-like"/>
    <property type="match status" value="1"/>
</dbReference>
<comment type="caution">
    <text evidence="2">The sequence shown here is derived from an EMBL/GenBank/DDBJ whole genome shotgun (WGS) entry which is preliminary data.</text>
</comment>
<organism evidence="2 3">
    <name type="scientific">Xanthocytophaga flava</name>
    <dbReference type="NCBI Taxonomy" id="3048013"/>
    <lineage>
        <taxon>Bacteria</taxon>
        <taxon>Pseudomonadati</taxon>
        <taxon>Bacteroidota</taxon>
        <taxon>Cytophagia</taxon>
        <taxon>Cytophagales</taxon>
        <taxon>Rhodocytophagaceae</taxon>
        <taxon>Xanthocytophaga</taxon>
    </lineage>
</organism>
<sequence length="274" mass="31631">MEEKKAFEQFIKDEQAKVVNQFLNPEHPLVKQHADTLNLIKQRMLAVRLHNRYDVSGWDEMQKKIVGEQNPDYILNPWSLQEIKIYESEHEVRLPDEVKVYLMEIGEGGGGYFCGEKPIIVERRYDPIQAMRLPFPITSAKIHDINHRWGIKAWVPLDNGAEHKEELEELIQYLKKKKILHKNNSLRELFALPVFPDRGFWCFGLVAEHDPLLVVMNGEFEGEVWIDSLHYGVEDGGYLGPATPEHRKFLSFIAGSVLAKLEGGTKTSEVGDWL</sequence>
<evidence type="ECO:0000256" key="1">
    <source>
        <dbReference type="SAM" id="Coils"/>
    </source>
</evidence>
<accession>A0ABT7CMJ6</accession>
<gene>
    <name evidence="2" type="ORF">QNI19_18640</name>
</gene>
<name>A0ABT7CMJ6_9BACT</name>
<dbReference type="InterPro" id="IPR037883">
    <property type="entry name" value="Knr4/Smi1-like_sf"/>
</dbReference>
<keyword evidence="3" id="KW-1185">Reference proteome</keyword>